<reference evidence="2" key="1">
    <citation type="submission" date="2023-08" db="EMBL/GenBank/DDBJ databases">
        <title>Isolation and Characterization of Rhodococcus erythropolis MGMM8.</title>
        <authorList>
            <person name="Diabankana R.G.C."/>
            <person name="Afordoanyi D.M."/>
            <person name="Validov S.Z."/>
        </authorList>
    </citation>
    <scope>NUCLEOTIDE SEQUENCE</scope>
    <source>
        <strain evidence="2">MGMM8</strain>
    </source>
</reference>
<dbReference type="InterPro" id="IPR000801">
    <property type="entry name" value="Esterase-like"/>
</dbReference>
<feature type="signal peptide" evidence="1">
    <location>
        <begin position="1"/>
        <end position="25"/>
    </location>
</feature>
<dbReference type="PANTHER" id="PTHR48098:SF1">
    <property type="entry name" value="DIACYLGLYCEROL ACYLTRANSFERASE_MYCOLYLTRANSFERASE AG85A"/>
    <property type="match status" value="1"/>
</dbReference>
<dbReference type="EMBL" id="CP124545">
    <property type="protein sequence ID" value="WMN02116.1"/>
    <property type="molecule type" value="Genomic_DNA"/>
</dbReference>
<accession>A0AAX3ZZI9</accession>
<protein>
    <submittedName>
        <fullName evidence="2">Alpha/beta hydrolase family protein</fullName>
    </submittedName>
</protein>
<dbReference type="Pfam" id="PF00756">
    <property type="entry name" value="Esterase"/>
    <property type="match status" value="1"/>
</dbReference>
<dbReference type="InterPro" id="IPR050583">
    <property type="entry name" value="Mycobacterial_A85_antigen"/>
</dbReference>
<gene>
    <name evidence="2" type="ORF">QIE55_30550</name>
</gene>
<dbReference type="Proteomes" id="UP001230933">
    <property type="component" value="Chromosome"/>
</dbReference>
<dbReference type="GeneID" id="57488020"/>
<dbReference type="SUPFAM" id="SSF53474">
    <property type="entry name" value="alpha/beta-Hydrolases"/>
    <property type="match status" value="1"/>
</dbReference>
<keyword evidence="1" id="KW-0732">Signal</keyword>
<dbReference type="Gene3D" id="3.40.50.1820">
    <property type="entry name" value="alpha/beta hydrolase"/>
    <property type="match status" value="1"/>
</dbReference>
<feature type="chain" id="PRO_5043332223" evidence="1">
    <location>
        <begin position="26"/>
        <end position="345"/>
    </location>
</feature>
<dbReference type="GO" id="GO:0016787">
    <property type="term" value="F:hydrolase activity"/>
    <property type="evidence" value="ECO:0007669"/>
    <property type="project" value="UniProtKB-KW"/>
</dbReference>
<dbReference type="PANTHER" id="PTHR48098">
    <property type="entry name" value="ENTEROCHELIN ESTERASE-RELATED"/>
    <property type="match status" value="1"/>
</dbReference>
<keyword evidence="2" id="KW-0378">Hydrolase</keyword>
<dbReference type="GO" id="GO:0016747">
    <property type="term" value="F:acyltransferase activity, transferring groups other than amino-acyl groups"/>
    <property type="evidence" value="ECO:0007669"/>
    <property type="project" value="TreeGrafter"/>
</dbReference>
<evidence type="ECO:0000256" key="1">
    <source>
        <dbReference type="SAM" id="SignalP"/>
    </source>
</evidence>
<evidence type="ECO:0000313" key="3">
    <source>
        <dbReference type="Proteomes" id="UP001230933"/>
    </source>
</evidence>
<proteinExistence type="predicted"/>
<name>A0AAX3ZZI9_RHOER</name>
<dbReference type="KEGG" id="reb:XU06_09075"/>
<dbReference type="InterPro" id="IPR029058">
    <property type="entry name" value="AB_hydrolase_fold"/>
</dbReference>
<evidence type="ECO:0000313" key="2">
    <source>
        <dbReference type="EMBL" id="WMN02116.1"/>
    </source>
</evidence>
<organism evidence="2 3">
    <name type="scientific">Rhodococcus erythropolis</name>
    <name type="common">Arthrobacter picolinophilus</name>
    <dbReference type="NCBI Taxonomy" id="1833"/>
    <lineage>
        <taxon>Bacteria</taxon>
        <taxon>Bacillati</taxon>
        <taxon>Actinomycetota</taxon>
        <taxon>Actinomycetes</taxon>
        <taxon>Mycobacteriales</taxon>
        <taxon>Nocardiaceae</taxon>
        <taxon>Rhodococcus</taxon>
        <taxon>Rhodococcus erythropolis group</taxon>
    </lineage>
</organism>
<dbReference type="AlphaFoldDB" id="A0AAX3ZZI9"/>
<sequence length="345" mass="37253">MWRRATGVAAVTMVCALVPAGIATASPVAHQGGGDSVESVTSGSYVVSVEQVNDRQKIVNVYAASMDRVVPIQVITPADDSAPRPILYLLNGAGGGQDSATWEYQTDVVDFFQDKNVNVATPVGGRLSYYTDWEKEDPKLGKNMWSTFLGKELPPLLNKQLGSNGEQSIAAISMSGTSVLNLAIEYPGFYNSVAAFSGCAQTSDPLGQQFVKTTTEWIGGVDDVQNMWGPFDGPGWREHDPLVNAEKLRGTQIYMSTGSGLPGFPNDTPANPRIQDGRAAMFDQIVVGSPIELATNLCTSNMAKRLFELNIPAVVDFRPTGTHSWGYWQDDLHKSWPFIAQSLGV</sequence>
<dbReference type="RefSeq" id="WP_020906886.1">
    <property type="nucleotide sequence ID" value="NZ_BHXB01000001.1"/>
</dbReference>